<dbReference type="Gene3D" id="1.10.287.130">
    <property type="match status" value="1"/>
</dbReference>
<feature type="domain" description="Response regulatory" evidence="21">
    <location>
        <begin position="825"/>
        <end position="944"/>
    </location>
</feature>
<dbReference type="CDD" id="cd17546">
    <property type="entry name" value="REC_hyHK_CKI1_RcsC-like"/>
    <property type="match status" value="1"/>
</dbReference>
<dbReference type="Gene3D" id="3.30.565.10">
    <property type="entry name" value="Histidine kinase-like ATPase, C-terminal domain"/>
    <property type="match status" value="1"/>
</dbReference>
<evidence type="ECO:0000256" key="11">
    <source>
        <dbReference type="ARBA" id="ARBA00022777"/>
    </source>
</evidence>
<comment type="subcellular location">
    <subcellularLocation>
        <location evidence="2">Cell inner membrane</location>
        <topology evidence="2">Multi-pass membrane protein</topology>
    </subcellularLocation>
</comment>
<evidence type="ECO:0000256" key="4">
    <source>
        <dbReference type="ARBA" id="ARBA00022475"/>
    </source>
</evidence>
<evidence type="ECO:0000256" key="1">
    <source>
        <dbReference type="ARBA" id="ARBA00000085"/>
    </source>
</evidence>
<gene>
    <name evidence="23" type="ORF">D4100_08210</name>
</gene>
<dbReference type="CDD" id="cd16922">
    <property type="entry name" value="HATPase_EvgS-ArcB-TorS-like"/>
    <property type="match status" value="1"/>
</dbReference>
<evidence type="ECO:0000313" key="24">
    <source>
        <dbReference type="Proteomes" id="UP000284338"/>
    </source>
</evidence>
<comment type="catalytic activity">
    <reaction evidence="1">
        <text>ATP + protein L-histidine = ADP + protein N-phospho-L-histidine.</text>
        <dbReference type="EC" id="2.7.13.3"/>
    </reaction>
</comment>
<keyword evidence="4" id="KW-1003">Cell membrane</keyword>
<dbReference type="InterPro" id="IPR001638">
    <property type="entry name" value="Solute-binding_3/MltF_N"/>
</dbReference>
<dbReference type="SUPFAM" id="SSF55874">
    <property type="entry name" value="ATPase domain of HSP90 chaperone/DNA topoisomerase II/histidine kinase"/>
    <property type="match status" value="1"/>
</dbReference>
<dbReference type="Gene3D" id="3.40.190.10">
    <property type="entry name" value="Periplasmic binding protein-like II"/>
    <property type="match status" value="4"/>
</dbReference>
<reference evidence="23 24" key="1">
    <citation type="submission" date="2018-09" db="EMBL/GenBank/DDBJ databases">
        <title>Draft genome of a novel serratia sp. strain with antifungal activity.</title>
        <authorList>
            <person name="Dichmann S.I."/>
            <person name="Park B.P."/>
            <person name="Pathiraja D."/>
            <person name="Choi I.-G."/>
            <person name="Stougaard P."/>
            <person name="Hennessy R.C."/>
        </authorList>
    </citation>
    <scope>NUCLEOTIDE SEQUENCE [LARGE SCALE GENOMIC DNA]</scope>
    <source>
        <strain evidence="23 24">S40</strain>
    </source>
</reference>
<dbReference type="SMART" id="SM00448">
    <property type="entry name" value="REC"/>
    <property type="match status" value="1"/>
</dbReference>
<dbReference type="InterPro" id="IPR036097">
    <property type="entry name" value="HisK_dim/P_sf"/>
</dbReference>
<dbReference type="CDD" id="cd13707">
    <property type="entry name" value="PBP2_BvgS_D2"/>
    <property type="match status" value="1"/>
</dbReference>
<dbReference type="InterPro" id="IPR049870">
    <property type="entry name" value="BvgS-like_periplasmic1"/>
</dbReference>
<keyword evidence="7" id="KW-0808">Transferase</keyword>
<evidence type="ECO:0000256" key="14">
    <source>
        <dbReference type="ARBA" id="ARBA00023012"/>
    </source>
</evidence>
<keyword evidence="10" id="KW-0547">Nucleotide-binding</keyword>
<dbReference type="Pfam" id="PF02518">
    <property type="entry name" value="HATPase_c"/>
    <property type="match status" value="1"/>
</dbReference>
<dbReference type="InterPro" id="IPR005467">
    <property type="entry name" value="His_kinase_dom"/>
</dbReference>
<evidence type="ECO:0000256" key="12">
    <source>
        <dbReference type="ARBA" id="ARBA00022840"/>
    </source>
</evidence>
<evidence type="ECO:0000256" key="3">
    <source>
        <dbReference type="ARBA" id="ARBA00012438"/>
    </source>
</evidence>
<feature type="domain" description="Histidine kinase" evidence="20">
    <location>
        <begin position="583"/>
        <end position="801"/>
    </location>
</feature>
<dbReference type="InterPro" id="IPR003594">
    <property type="entry name" value="HATPase_dom"/>
</dbReference>
<dbReference type="InterPro" id="IPR001789">
    <property type="entry name" value="Sig_transdc_resp-reg_receiver"/>
</dbReference>
<dbReference type="FunFam" id="3.30.565.10:FF:000010">
    <property type="entry name" value="Sensor histidine kinase RcsC"/>
    <property type="match status" value="1"/>
</dbReference>
<dbReference type="EC" id="2.7.13.3" evidence="3"/>
<dbReference type="RefSeq" id="WP_119803999.1">
    <property type="nucleotide sequence ID" value="NZ_QYYG01000001.1"/>
</dbReference>
<dbReference type="InterPro" id="IPR011006">
    <property type="entry name" value="CheY-like_superfamily"/>
</dbReference>
<feature type="domain" description="HPt" evidence="22">
    <location>
        <begin position="967"/>
        <end position="1065"/>
    </location>
</feature>
<dbReference type="GO" id="GO:0009927">
    <property type="term" value="F:histidine phosphotransfer kinase activity"/>
    <property type="evidence" value="ECO:0007669"/>
    <property type="project" value="TreeGrafter"/>
</dbReference>
<dbReference type="Gene3D" id="3.40.50.2300">
    <property type="match status" value="1"/>
</dbReference>
<evidence type="ECO:0000313" key="23">
    <source>
        <dbReference type="EMBL" id="RJF58715.1"/>
    </source>
</evidence>
<feature type="chain" id="PRO_5041653381" description="histidine kinase" evidence="19">
    <location>
        <begin position="22"/>
        <end position="1072"/>
    </location>
</feature>
<sequence length="1072" mass="118709">MMRGVLLLLAMLFNLGNVAYAAQPVSYRLVSSLNIPADMLIASEKNPWRGATLRVGIISENASPYNIIVDDDLYGLNADYLGYIQQVTGIRFQIYGFADLAQLEQALHGGVIDLVYGIPQNEALEDLKISQPYYVSNLRVLRDRSNNRQVMLNSADARVAISTLTDMQAGNALKAVSSHVQRYDNNLQAVYALLNGSSDYFIADEASASFIIDQLQLGQLYQIESTVNLGNLSFVFAAANPALIDTLNIAIADTPMELMNAIQGRWSKKIPSYLDTGNADLTQMEKDWVEEHRTVYYAAIENNFPFAYRGSDGQPRGYAIDILNIIAQNTGLRFAPLWARNAEQADQLVLSGQASFRTALPLARGVKARYSTSMPIHRSLWGVYVGQYANGISTWNDLAGKRIGVLQGDLAQGLVPPNEEPVRFADSKAMYDALANGQLDALVDNVISANFIALSRYSGAIKLAFAANNIAYPVAFGVRQDQPLLLAILDKNLMQIPSETLQSLRDEWIVDRSNLIDAVNDNRMPPQTTWLLALLAAAILLLLALTLRRFILQRREKREREVIEQARRHAEAENRMKSKFLATVSHELRTPMHAILGLLELELKRRPIPEGLPVIYSSASSLLNLLNDLQDYARLETGTLTLVPKTLALHPWVAHISALYQPLIGERPVTLSVTASNLLPAAVVIDGERLLQVANNLINNAIKFTPRGSIQVNIDWREQDKQQGELLLTVTDSGCGIAADEIGKLFQPFYRARGVQRVSVQGTGLGLSICKEIIEQMGGRIELQSQPGIGTQVKVSVPITQVPLDAAPLNQTDPPLSLPSPSTLRVALIDDHPTNLLLMERQLRHFGLQPALFEHGYALLKAHRRQPFDLLFIDYNMPRPDGLTLARLIRRDEQRYHRPACQIILCSADVQEFTRIPQERGAVDRFLTKPISLAAIAQALPQQPQAPEQQLALTDLKRVLADMAGNDQLMAQRLATTLISTLRQDLQRLDQAAESEDWPNLGQAAHRIKGSLLMLQRPAAASWCQLLVESGREGVLAQAAYTELSALVEQILIELDGLVSTDAPYFAMHKDK</sequence>
<dbReference type="PROSITE" id="PS50109">
    <property type="entry name" value="HIS_KIN"/>
    <property type="match status" value="1"/>
</dbReference>
<keyword evidence="12" id="KW-0067">ATP-binding</keyword>
<dbReference type="EMBL" id="QYYG01000001">
    <property type="protein sequence ID" value="RJF58715.1"/>
    <property type="molecule type" value="Genomic_DNA"/>
</dbReference>
<dbReference type="AlphaFoldDB" id="A0AA92X7M9"/>
<dbReference type="Gene3D" id="1.20.120.160">
    <property type="entry name" value="HPT domain"/>
    <property type="match status" value="1"/>
</dbReference>
<dbReference type="SUPFAM" id="SSF47384">
    <property type="entry name" value="Homodimeric domain of signal transducing histidine kinase"/>
    <property type="match status" value="1"/>
</dbReference>
<name>A0AA92X7M9_9GAMM</name>
<dbReference type="Pfam" id="PF01627">
    <property type="entry name" value="Hpt"/>
    <property type="match status" value="1"/>
</dbReference>
<evidence type="ECO:0000256" key="19">
    <source>
        <dbReference type="SAM" id="SignalP"/>
    </source>
</evidence>
<keyword evidence="5" id="KW-0997">Cell inner membrane</keyword>
<keyword evidence="24" id="KW-1185">Reference proteome</keyword>
<proteinExistence type="predicted"/>
<dbReference type="InterPro" id="IPR036641">
    <property type="entry name" value="HPT_dom_sf"/>
</dbReference>
<dbReference type="SMART" id="SM00388">
    <property type="entry name" value="HisKA"/>
    <property type="match status" value="1"/>
</dbReference>
<dbReference type="GO" id="GO:0000155">
    <property type="term" value="F:phosphorelay sensor kinase activity"/>
    <property type="evidence" value="ECO:0007669"/>
    <property type="project" value="InterPro"/>
</dbReference>
<dbReference type="CDD" id="cd13705">
    <property type="entry name" value="PBP2_BvgS_D1"/>
    <property type="match status" value="1"/>
</dbReference>
<evidence type="ECO:0000259" key="21">
    <source>
        <dbReference type="PROSITE" id="PS50110"/>
    </source>
</evidence>
<dbReference type="SUPFAM" id="SSF52172">
    <property type="entry name" value="CheY-like"/>
    <property type="match status" value="1"/>
</dbReference>
<evidence type="ECO:0000256" key="7">
    <source>
        <dbReference type="ARBA" id="ARBA00022679"/>
    </source>
</evidence>
<dbReference type="PANTHER" id="PTHR43047">
    <property type="entry name" value="TWO-COMPONENT HISTIDINE PROTEIN KINASE"/>
    <property type="match status" value="1"/>
</dbReference>
<feature type="modified residue" description="4-aspartylphosphate" evidence="17">
    <location>
        <position position="874"/>
    </location>
</feature>
<evidence type="ECO:0000256" key="10">
    <source>
        <dbReference type="ARBA" id="ARBA00022741"/>
    </source>
</evidence>
<dbReference type="SMART" id="SM00062">
    <property type="entry name" value="PBPb"/>
    <property type="match status" value="2"/>
</dbReference>
<dbReference type="InterPro" id="IPR003661">
    <property type="entry name" value="HisK_dim/P_dom"/>
</dbReference>
<accession>A0AA92X7M9</accession>
<evidence type="ECO:0000256" key="5">
    <source>
        <dbReference type="ARBA" id="ARBA00022519"/>
    </source>
</evidence>
<evidence type="ECO:0000256" key="6">
    <source>
        <dbReference type="ARBA" id="ARBA00022553"/>
    </source>
</evidence>
<evidence type="ECO:0000256" key="2">
    <source>
        <dbReference type="ARBA" id="ARBA00004429"/>
    </source>
</evidence>
<evidence type="ECO:0000256" key="13">
    <source>
        <dbReference type="ARBA" id="ARBA00022989"/>
    </source>
</evidence>
<keyword evidence="11" id="KW-0418">Kinase</keyword>
<dbReference type="Pfam" id="PF00512">
    <property type="entry name" value="HisKA"/>
    <property type="match status" value="1"/>
</dbReference>
<evidence type="ECO:0000256" key="9">
    <source>
        <dbReference type="ARBA" id="ARBA00022729"/>
    </source>
</evidence>
<dbReference type="PROSITE" id="PS50894">
    <property type="entry name" value="HPT"/>
    <property type="match status" value="1"/>
</dbReference>
<dbReference type="SUPFAM" id="SSF53850">
    <property type="entry name" value="Periplasmic binding protein-like II"/>
    <property type="match status" value="2"/>
</dbReference>
<dbReference type="PROSITE" id="PS50110">
    <property type="entry name" value="RESPONSE_REGULATORY"/>
    <property type="match status" value="1"/>
</dbReference>
<evidence type="ECO:0000256" key="18">
    <source>
        <dbReference type="SAM" id="Phobius"/>
    </source>
</evidence>
<dbReference type="PRINTS" id="PR00344">
    <property type="entry name" value="BCTRLSENSOR"/>
</dbReference>
<keyword evidence="13 18" id="KW-1133">Transmembrane helix</keyword>
<dbReference type="SMART" id="SM00387">
    <property type="entry name" value="HATPase_c"/>
    <property type="match status" value="1"/>
</dbReference>
<dbReference type="InterPro" id="IPR004358">
    <property type="entry name" value="Sig_transdc_His_kin-like_C"/>
</dbReference>
<comment type="caution">
    <text evidence="23">The sequence shown here is derived from an EMBL/GenBank/DDBJ whole genome shotgun (WGS) entry which is preliminary data.</text>
</comment>
<dbReference type="GO" id="GO:0005524">
    <property type="term" value="F:ATP binding"/>
    <property type="evidence" value="ECO:0007669"/>
    <property type="project" value="UniProtKB-KW"/>
</dbReference>
<keyword evidence="14" id="KW-0902">Two-component regulatory system</keyword>
<keyword evidence="15 18" id="KW-0472">Membrane</keyword>
<dbReference type="InterPro" id="IPR008207">
    <property type="entry name" value="Sig_transdc_His_kin_Hpt_dom"/>
</dbReference>
<evidence type="ECO:0000256" key="15">
    <source>
        <dbReference type="ARBA" id="ARBA00023136"/>
    </source>
</evidence>
<feature type="signal peptide" evidence="19">
    <location>
        <begin position="1"/>
        <end position="21"/>
    </location>
</feature>
<evidence type="ECO:0000259" key="22">
    <source>
        <dbReference type="PROSITE" id="PS50894"/>
    </source>
</evidence>
<protein>
    <recommendedName>
        <fullName evidence="3">histidine kinase</fullName>
        <ecNumber evidence="3">2.7.13.3</ecNumber>
    </recommendedName>
</protein>
<feature type="transmembrane region" description="Helical" evidence="18">
    <location>
        <begin position="530"/>
        <end position="551"/>
    </location>
</feature>
<dbReference type="InterPro" id="IPR049871">
    <property type="entry name" value="BvgS-like_periplasmic2"/>
</dbReference>
<feature type="modified residue" description="Phosphohistidine" evidence="16">
    <location>
        <position position="1006"/>
    </location>
</feature>
<dbReference type="Proteomes" id="UP000284338">
    <property type="component" value="Unassembled WGS sequence"/>
</dbReference>
<dbReference type="InterPro" id="IPR036890">
    <property type="entry name" value="HATPase_C_sf"/>
</dbReference>
<dbReference type="CDD" id="cd00082">
    <property type="entry name" value="HisKA"/>
    <property type="match status" value="1"/>
</dbReference>
<dbReference type="Pfam" id="PF00072">
    <property type="entry name" value="Response_reg"/>
    <property type="match status" value="1"/>
</dbReference>
<evidence type="ECO:0000256" key="8">
    <source>
        <dbReference type="ARBA" id="ARBA00022692"/>
    </source>
</evidence>
<evidence type="ECO:0000256" key="16">
    <source>
        <dbReference type="PROSITE-ProRule" id="PRU00110"/>
    </source>
</evidence>
<keyword evidence="6 17" id="KW-0597">Phosphoprotein</keyword>
<evidence type="ECO:0000259" key="20">
    <source>
        <dbReference type="PROSITE" id="PS50109"/>
    </source>
</evidence>
<evidence type="ECO:0000256" key="17">
    <source>
        <dbReference type="PROSITE-ProRule" id="PRU00169"/>
    </source>
</evidence>
<organism evidence="23 24">
    <name type="scientific">Serratia inhibens</name>
    <dbReference type="NCBI Taxonomy" id="2338073"/>
    <lineage>
        <taxon>Bacteria</taxon>
        <taxon>Pseudomonadati</taxon>
        <taxon>Pseudomonadota</taxon>
        <taxon>Gammaproteobacteria</taxon>
        <taxon>Enterobacterales</taxon>
        <taxon>Yersiniaceae</taxon>
        <taxon>Serratia</taxon>
    </lineage>
</organism>
<dbReference type="SUPFAM" id="SSF47226">
    <property type="entry name" value="Histidine-containing phosphotransfer domain, HPT domain"/>
    <property type="match status" value="1"/>
</dbReference>
<dbReference type="SMART" id="SM00073">
    <property type="entry name" value="HPT"/>
    <property type="match status" value="1"/>
</dbReference>
<keyword evidence="8 18" id="KW-0812">Transmembrane</keyword>
<dbReference type="GO" id="GO:0005886">
    <property type="term" value="C:plasma membrane"/>
    <property type="evidence" value="ECO:0007669"/>
    <property type="project" value="UniProtKB-SubCell"/>
</dbReference>
<dbReference type="PANTHER" id="PTHR43047:SF72">
    <property type="entry name" value="OSMOSENSING HISTIDINE PROTEIN KINASE SLN1"/>
    <property type="match status" value="1"/>
</dbReference>
<keyword evidence="9 19" id="KW-0732">Signal</keyword>